<dbReference type="InterPro" id="IPR013325">
    <property type="entry name" value="RNA_pol_sigma_r2"/>
</dbReference>
<dbReference type="GO" id="GO:0003700">
    <property type="term" value="F:DNA-binding transcription factor activity"/>
    <property type="evidence" value="ECO:0007669"/>
    <property type="project" value="InterPro"/>
</dbReference>
<dbReference type="InterPro" id="IPR014284">
    <property type="entry name" value="RNA_pol_sigma-70_dom"/>
</dbReference>
<dbReference type="OrthoDB" id="1116697at2"/>
<proteinExistence type="predicted"/>
<gene>
    <name evidence="1" type="ORF">SAMN05444274_11030</name>
</gene>
<dbReference type="EMBL" id="FQUM01000010">
    <property type="protein sequence ID" value="SHF82827.1"/>
    <property type="molecule type" value="Genomic_DNA"/>
</dbReference>
<name>A0A1M5EUD9_9BACT</name>
<dbReference type="SUPFAM" id="SSF88946">
    <property type="entry name" value="Sigma2 domain of RNA polymerase sigma factors"/>
    <property type="match status" value="1"/>
</dbReference>
<dbReference type="GO" id="GO:0006352">
    <property type="term" value="P:DNA-templated transcription initiation"/>
    <property type="evidence" value="ECO:0007669"/>
    <property type="project" value="InterPro"/>
</dbReference>
<accession>A0A1M5EUD9</accession>
<sequence>MKNYSDEQILKGILRHDNLILQYIYKQFYYQVNLFIKKNSGNEDDANDIFQEAIIVIYRKLKENDLVFQTSSFQGYLFSVCRFLWLKQLEKRRIEQEKINDTLPFQEDIYDDSLVELVEKNEKYGLYQKHFKTLSTDCQKLLQLFFEKVPLSEIARIMGYKGEKYAKKRKFKCKELLISRIKQDTEFKKILEDDT</sequence>
<dbReference type="Gene3D" id="1.10.1740.10">
    <property type="match status" value="1"/>
</dbReference>
<keyword evidence="2" id="KW-1185">Reference proteome</keyword>
<dbReference type="RefSeq" id="WP_073003111.1">
    <property type="nucleotide sequence ID" value="NZ_FQUM01000010.1"/>
</dbReference>
<dbReference type="Proteomes" id="UP000184164">
    <property type="component" value="Unassembled WGS sequence"/>
</dbReference>
<organism evidence="1 2">
    <name type="scientific">Mariniphaga anaerophila</name>
    <dbReference type="NCBI Taxonomy" id="1484053"/>
    <lineage>
        <taxon>Bacteria</taxon>
        <taxon>Pseudomonadati</taxon>
        <taxon>Bacteroidota</taxon>
        <taxon>Bacteroidia</taxon>
        <taxon>Marinilabiliales</taxon>
        <taxon>Prolixibacteraceae</taxon>
        <taxon>Mariniphaga</taxon>
    </lineage>
</organism>
<dbReference type="STRING" id="1484053.SAMN05444274_11030"/>
<evidence type="ECO:0000313" key="1">
    <source>
        <dbReference type="EMBL" id="SHF82827.1"/>
    </source>
</evidence>
<reference evidence="1 2" key="1">
    <citation type="submission" date="2016-11" db="EMBL/GenBank/DDBJ databases">
        <authorList>
            <person name="Jaros S."/>
            <person name="Januszkiewicz K."/>
            <person name="Wedrychowicz H."/>
        </authorList>
    </citation>
    <scope>NUCLEOTIDE SEQUENCE [LARGE SCALE GENOMIC DNA]</scope>
    <source>
        <strain evidence="1 2">DSM 26910</strain>
    </source>
</reference>
<dbReference type="AlphaFoldDB" id="A0A1M5EUD9"/>
<dbReference type="NCBIfam" id="TIGR02937">
    <property type="entry name" value="sigma70-ECF"/>
    <property type="match status" value="1"/>
</dbReference>
<evidence type="ECO:0000313" key="2">
    <source>
        <dbReference type="Proteomes" id="UP000184164"/>
    </source>
</evidence>
<protein>
    <submittedName>
        <fullName evidence="1">RNA polymerase sigma factor, sigma-70 family</fullName>
    </submittedName>
</protein>